<feature type="transmembrane region" description="Helical" evidence="8">
    <location>
        <begin position="283"/>
        <end position="300"/>
    </location>
</feature>
<evidence type="ECO:0000256" key="4">
    <source>
        <dbReference type="ARBA" id="ARBA00022840"/>
    </source>
</evidence>
<dbReference type="Proteomes" id="UP000652847">
    <property type="component" value="Unassembled WGS sequence"/>
</dbReference>
<evidence type="ECO:0000313" key="11">
    <source>
        <dbReference type="EMBL" id="MBC5651884.1"/>
    </source>
</evidence>
<protein>
    <submittedName>
        <fullName evidence="11">ABC transporter ATP-binding protein</fullName>
    </submittedName>
</protein>
<dbReference type="SUPFAM" id="SSF52540">
    <property type="entry name" value="P-loop containing nucleoside triphosphate hydrolases"/>
    <property type="match status" value="1"/>
</dbReference>
<keyword evidence="2 8" id="KW-0812">Transmembrane</keyword>
<dbReference type="InterPro" id="IPR011527">
    <property type="entry name" value="ABC1_TM_dom"/>
</dbReference>
<dbReference type="PANTHER" id="PTHR43394:SF1">
    <property type="entry name" value="ATP-BINDING CASSETTE SUB-FAMILY B MEMBER 10, MITOCHONDRIAL"/>
    <property type="match status" value="1"/>
</dbReference>
<evidence type="ECO:0000256" key="3">
    <source>
        <dbReference type="ARBA" id="ARBA00022741"/>
    </source>
</evidence>
<dbReference type="RefSeq" id="WP_186901594.1">
    <property type="nucleotide sequence ID" value="NZ_JACOOT010000029.1"/>
</dbReference>
<reference evidence="11 12" key="1">
    <citation type="submission" date="2020-08" db="EMBL/GenBank/DDBJ databases">
        <title>Genome public.</title>
        <authorList>
            <person name="Liu C."/>
            <person name="Sun Q."/>
        </authorList>
    </citation>
    <scope>NUCLEOTIDE SEQUENCE [LARGE SCALE GENOMIC DNA]</scope>
    <source>
        <strain evidence="11 12">BX17</strain>
    </source>
</reference>
<accession>A0A8I0AKA7</accession>
<dbReference type="Pfam" id="PF00664">
    <property type="entry name" value="ABC_membrane"/>
    <property type="match status" value="1"/>
</dbReference>
<dbReference type="Gene3D" id="1.20.1560.10">
    <property type="entry name" value="ABC transporter type 1, transmembrane domain"/>
    <property type="match status" value="1"/>
</dbReference>
<keyword evidence="5 8" id="KW-1133">Transmembrane helix</keyword>
<dbReference type="PROSITE" id="PS50929">
    <property type="entry name" value="ABC_TM1F"/>
    <property type="match status" value="1"/>
</dbReference>
<feature type="region of interest" description="Disordered" evidence="7">
    <location>
        <begin position="330"/>
        <end position="352"/>
    </location>
</feature>
<dbReference type="AlphaFoldDB" id="A0A8I0AKA7"/>
<evidence type="ECO:0000256" key="8">
    <source>
        <dbReference type="SAM" id="Phobius"/>
    </source>
</evidence>
<evidence type="ECO:0000256" key="2">
    <source>
        <dbReference type="ARBA" id="ARBA00022692"/>
    </source>
</evidence>
<dbReference type="GO" id="GO:0005886">
    <property type="term" value="C:plasma membrane"/>
    <property type="evidence" value="ECO:0007669"/>
    <property type="project" value="UniProtKB-SubCell"/>
</dbReference>
<feature type="transmembrane region" description="Helical" evidence="8">
    <location>
        <begin position="254"/>
        <end position="271"/>
    </location>
</feature>
<dbReference type="CDD" id="cd07346">
    <property type="entry name" value="ABC_6TM_exporters"/>
    <property type="match status" value="1"/>
</dbReference>
<keyword evidence="3" id="KW-0547">Nucleotide-binding</keyword>
<dbReference type="InterPro" id="IPR036640">
    <property type="entry name" value="ABC1_TM_sf"/>
</dbReference>
<dbReference type="GO" id="GO:0015421">
    <property type="term" value="F:ABC-type oligopeptide transporter activity"/>
    <property type="evidence" value="ECO:0007669"/>
    <property type="project" value="TreeGrafter"/>
</dbReference>
<feature type="transmembrane region" description="Helical" evidence="8">
    <location>
        <begin position="64"/>
        <end position="85"/>
    </location>
</feature>
<dbReference type="GO" id="GO:0016887">
    <property type="term" value="F:ATP hydrolysis activity"/>
    <property type="evidence" value="ECO:0007669"/>
    <property type="project" value="InterPro"/>
</dbReference>
<proteinExistence type="predicted"/>
<gene>
    <name evidence="11" type="ORF">H8S54_12390</name>
</gene>
<comment type="subcellular location">
    <subcellularLocation>
        <location evidence="1">Cell membrane</location>
        <topology evidence="1">Multi-pass membrane protein</topology>
    </subcellularLocation>
</comment>
<feature type="domain" description="ABC transporter" evidence="9">
    <location>
        <begin position="359"/>
        <end position="587"/>
    </location>
</feature>
<feature type="transmembrane region" description="Helical" evidence="8">
    <location>
        <begin position="21"/>
        <end position="44"/>
    </location>
</feature>
<dbReference type="SUPFAM" id="SSF90123">
    <property type="entry name" value="ABC transporter transmembrane region"/>
    <property type="match status" value="1"/>
</dbReference>
<dbReference type="PROSITE" id="PS50893">
    <property type="entry name" value="ABC_TRANSPORTER_2"/>
    <property type="match status" value="1"/>
</dbReference>
<evidence type="ECO:0000256" key="5">
    <source>
        <dbReference type="ARBA" id="ARBA00022989"/>
    </source>
</evidence>
<feature type="domain" description="ABC transmembrane type-1" evidence="10">
    <location>
        <begin position="25"/>
        <end position="314"/>
    </location>
</feature>
<keyword evidence="12" id="KW-1185">Reference proteome</keyword>
<evidence type="ECO:0000256" key="6">
    <source>
        <dbReference type="ARBA" id="ARBA00023136"/>
    </source>
</evidence>
<evidence type="ECO:0000259" key="10">
    <source>
        <dbReference type="PROSITE" id="PS50929"/>
    </source>
</evidence>
<dbReference type="Gene3D" id="3.40.50.300">
    <property type="entry name" value="P-loop containing nucleotide triphosphate hydrolases"/>
    <property type="match status" value="1"/>
</dbReference>
<dbReference type="InterPro" id="IPR027417">
    <property type="entry name" value="P-loop_NTPase"/>
</dbReference>
<keyword evidence="6 8" id="KW-0472">Membrane</keyword>
<evidence type="ECO:0000259" key="9">
    <source>
        <dbReference type="PROSITE" id="PS50893"/>
    </source>
</evidence>
<dbReference type="GO" id="GO:0005524">
    <property type="term" value="F:ATP binding"/>
    <property type="evidence" value="ECO:0007669"/>
    <property type="project" value="UniProtKB-KW"/>
</dbReference>
<dbReference type="Pfam" id="PF00005">
    <property type="entry name" value="ABC_tran"/>
    <property type="match status" value="1"/>
</dbReference>
<name>A0A8I0AKA7_9FIRM</name>
<evidence type="ECO:0000256" key="1">
    <source>
        <dbReference type="ARBA" id="ARBA00004651"/>
    </source>
</evidence>
<organism evidence="11 12">
    <name type="scientific">Blautia segnis</name>
    <dbReference type="NCBI Taxonomy" id="2763030"/>
    <lineage>
        <taxon>Bacteria</taxon>
        <taxon>Bacillati</taxon>
        <taxon>Bacillota</taxon>
        <taxon>Clostridia</taxon>
        <taxon>Lachnospirales</taxon>
        <taxon>Lachnospiraceae</taxon>
        <taxon>Blautia</taxon>
    </lineage>
</organism>
<evidence type="ECO:0000256" key="7">
    <source>
        <dbReference type="SAM" id="MobiDB-lite"/>
    </source>
</evidence>
<dbReference type="InterPro" id="IPR039421">
    <property type="entry name" value="Type_1_exporter"/>
</dbReference>
<dbReference type="InterPro" id="IPR003593">
    <property type="entry name" value="AAA+_ATPase"/>
</dbReference>
<dbReference type="PANTHER" id="PTHR43394">
    <property type="entry name" value="ATP-DEPENDENT PERMEASE MDL1, MITOCHONDRIAL"/>
    <property type="match status" value="1"/>
</dbReference>
<keyword evidence="4 11" id="KW-0067">ATP-binding</keyword>
<comment type="caution">
    <text evidence="11">The sequence shown here is derived from an EMBL/GenBank/DDBJ whole genome shotgun (WGS) entry which is preliminary data.</text>
</comment>
<sequence>MEKSDKTFQPDRVLSYFKKEWKVLLIVTISGLIYNLGLLAGLWFEGKMTGCLVEILRGLGQFSDMLVLVLGYVTAIAVVQIARYIKRFYVRRFANNVNRRMKEILYAGLVRKSRASLRKEGEGSIMTKAILDVDDCVEGMRKFTTEIFDTGVALAAYAGMLLWYDFRLALLCMIFPPISYMTAEKMKKMIQRTGAAYKEQSGYLSNATLDRAENAITYRVFGCEQERQLAYEENLTSYEKSAVKANIWNSVMPPVYRIISMVGVLFILYFGQKNVLGTGWSTWTIASFTTFLACFVKMSVKSSSAAKLFNAVHKAQVSWKRIKPLLTKQEEENGAKARENSERQDTEGKEAGLENVTQLQIGHLKFAYPDGKQILNDISFQIKKGQMIGITGPVACGKSTLGKAFLCEYPYEGQILVDGEELQKMTPSKRTGIIGYLGHDPELFNDSVENNVLMGTKKNAEDFLKMVCMDEEVKEMDNGIQTLVGNGGVRLSGGQGKRLALARTLCYQKPVLILDDPFSALDKSTEKQIFANLKEQSRENMVLLISHRLYLFPQMDQIIWMEDGKTVTGTHEELLRKVLEYEKLFMEEGGAGNEEK</sequence>
<dbReference type="InterPro" id="IPR003439">
    <property type="entry name" value="ABC_transporter-like_ATP-bd"/>
</dbReference>
<dbReference type="EMBL" id="JACOOT010000029">
    <property type="protein sequence ID" value="MBC5651884.1"/>
    <property type="molecule type" value="Genomic_DNA"/>
</dbReference>
<dbReference type="SMART" id="SM00382">
    <property type="entry name" value="AAA"/>
    <property type="match status" value="1"/>
</dbReference>
<evidence type="ECO:0000313" key="12">
    <source>
        <dbReference type="Proteomes" id="UP000652847"/>
    </source>
</evidence>